<dbReference type="Pfam" id="PF02348">
    <property type="entry name" value="CTP_transf_3"/>
    <property type="match status" value="1"/>
</dbReference>
<dbReference type="GO" id="GO:0008781">
    <property type="term" value="F:N-acylneuraminate cytidylyltransferase activity"/>
    <property type="evidence" value="ECO:0007669"/>
    <property type="project" value="TreeGrafter"/>
</dbReference>
<dbReference type="Proteomes" id="UP000245206">
    <property type="component" value="Unassembled WGS sequence"/>
</dbReference>
<protein>
    <submittedName>
        <fullName evidence="1">Pseudaminic acid CMP-transferase</fullName>
    </submittedName>
</protein>
<keyword evidence="2" id="KW-1185">Reference proteome</keyword>
<comment type="caution">
    <text evidence="1">The sequence shown here is derived from an EMBL/GenBank/DDBJ whole genome shotgun (WGS) entry which is preliminary data.</text>
</comment>
<sequence length="203" mass="23305">MIAYSIETAIQSKLFDRVIVSTDDLEIAEVSRHYGAEVPFMRPKELSDDQTATIPVIGHAIQWMIKEGISTECVACIYATAPFILKNDLISAEKSFREGGWEYVFSATSFGFPIFRGFKKDTDGKIEMFFPEHFGTRSQDLPEAFHDAGQFYFGKPSAWIEGKRIFDNWSSIVELPRWRVQDIDTQDDWERAEVLYTMISSMN</sequence>
<dbReference type="AlphaFoldDB" id="A0A2P2D9K7"/>
<organism evidence="1 2">
    <name type="scientific">Leptospira ellinghausenii</name>
    <dbReference type="NCBI Taxonomy" id="1917822"/>
    <lineage>
        <taxon>Bacteria</taxon>
        <taxon>Pseudomonadati</taxon>
        <taxon>Spirochaetota</taxon>
        <taxon>Spirochaetia</taxon>
        <taxon>Leptospirales</taxon>
        <taxon>Leptospiraceae</taxon>
        <taxon>Leptospira</taxon>
    </lineage>
</organism>
<dbReference type="CDD" id="cd02513">
    <property type="entry name" value="CMP-NeuAc_Synthase"/>
    <property type="match status" value="1"/>
</dbReference>
<dbReference type="Gene3D" id="3.90.550.10">
    <property type="entry name" value="Spore Coat Polysaccharide Biosynthesis Protein SpsA, Chain A"/>
    <property type="match status" value="1"/>
</dbReference>
<gene>
    <name evidence="1" type="primary">pseF</name>
    <name evidence="1" type="ORF">LPTSP2_05920</name>
</gene>
<dbReference type="InterPro" id="IPR003329">
    <property type="entry name" value="Cytidylyl_trans"/>
</dbReference>
<proteinExistence type="predicted"/>
<reference evidence="2" key="1">
    <citation type="journal article" date="2019" name="Microbiol. Immunol.">
        <title>Molecular and phenotypic characterization of Leptospira johnsonii sp. nov., Leptospira ellinghausenii sp. nov. and Leptospira ryugenii sp. nov. isolated from soil and water in Japan.</title>
        <authorList>
            <person name="Masuzawa T."/>
            <person name="Saito M."/>
            <person name="Nakao R."/>
            <person name="Nikaido Y."/>
            <person name="Matsumoto M."/>
            <person name="Ogawa M."/>
            <person name="Yokoyama M."/>
            <person name="Hidaka Y."/>
            <person name="Tomita J."/>
            <person name="Sakakibara K."/>
            <person name="Suzuki K."/>
            <person name="Yasuda S."/>
            <person name="Sato H."/>
            <person name="Yamaguchi M."/>
            <person name="Yoshida S.I."/>
            <person name="Koizumi N."/>
            <person name="Kawamura Y."/>
        </authorList>
    </citation>
    <scope>NUCLEOTIDE SEQUENCE [LARGE SCALE GENOMIC DNA]</scope>
    <source>
        <strain evidence="2">E18</strain>
    </source>
</reference>
<dbReference type="PANTHER" id="PTHR21485:SF6">
    <property type="entry name" value="N-ACYLNEURAMINATE CYTIDYLYLTRANSFERASE-RELATED"/>
    <property type="match status" value="1"/>
</dbReference>
<dbReference type="NCBIfam" id="TIGR03584">
    <property type="entry name" value="PseF"/>
    <property type="match status" value="1"/>
</dbReference>
<keyword evidence="1" id="KW-0808">Transferase</keyword>
<evidence type="ECO:0000313" key="2">
    <source>
        <dbReference type="Proteomes" id="UP000245206"/>
    </source>
</evidence>
<name>A0A2P2D9K7_9LEPT</name>
<dbReference type="InterPro" id="IPR050793">
    <property type="entry name" value="CMP-NeuNAc_synthase"/>
</dbReference>
<accession>A0A2P2D9K7</accession>
<evidence type="ECO:0000313" key="1">
    <source>
        <dbReference type="EMBL" id="GBF41320.1"/>
    </source>
</evidence>
<dbReference type="SUPFAM" id="SSF53448">
    <property type="entry name" value="Nucleotide-diphospho-sugar transferases"/>
    <property type="match status" value="1"/>
</dbReference>
<dbReference type="InterPro" id="IPR020039">
    <property type="entry name" value="PseF"/>
</dbReference>
<dbReference type="EMBL" id="BFAZ01000003">
    <property type="protein sequence ID" value="GBF41320.1"/>
    <property type="molecule type" value="Genomic_DNA"/>
</dbReference>
<dbReference type="InterPro" id="IPR029044">
    <property type="entry name" value="Nucleotide-diphossugar_trans"/>
</dbReference>
<dbReference type="PANTHER" id="PTHR21485">
    <property type="entry name" value="HAD SUPERFAMILY MEMBERS CMAS AND KDSC"/>
    <property type="match status" value="1"/>
</dbReference>